<evidence type="ECO:0000313" key="3">
    <source>
        <dbReference type="Proteomes" id="UP000237000"/>
    </source>
</evidence>
<feature type="non-terminal residue" evidence="2">
    <location>
        <position position="1"/>
    </location>
</feature>
<feature type="region of interest" description="Disordered" evidence="1">
    <location>
        <begin position="17"/>
        <end position="36"/>
    </location>
</feature>
<organism evidence="2 3">
    <name type="scientific">Trema orientale</name>
    <name type="common">Charcoal tree</name>
    <name type="synonym">Celtis orientalis</name>
    <dbReference type="NCBI Taxonomy" id="63057"/>
    <lineage>
        <taxon>Eukaryota</taxon>
        <taxon>Viridiplantae</taxon>
        <taxon>Streptophyta</taxon>
        <taxon>Embryophyta</taxon>
        <taxon>Tracheophyta</taxon>
        <taxon>Spermatophyta</taxon>
        <taxon>Magnoliopsida</taxon>
        <taxon>eudicotyledons</taxon>
        <taxon>Gunneridae</taxon>
        <taxon>Pentapetalae</taxon>
        <taxon>rosids</taxon>
        <taxon>fabids</taxon>
        <taxon>Rosales</taxon>
        <taxon>Cannabaceae</taxon>
        <taxon>Trema</taxon>
    </lineage>
</organism>
<gene>
    <name evidence="2" type="ORF">TorRG33x02_182430</name>
</gene>
<reference evidence="3" key="1">
    <citation type="submission" date="2016-06" db="EMBL/GenBank/DDBJ databases">
        <title>Parallel loss of symbiosis genes in relatives of nitrogen-fixing non-legume Parasponia.</title>
        <authorList>
            <person name="Van Velzen R."/>
            <person name="Holmer R."/>
            <person name="Bu F."/>
            <person name="Rutten L."/>
            <person name="Van Zeijl A."/>
            <person name="Liu W."/>
            <person name="Santuari L."/>
            <person name="Cao Q."/>
            <person name="Sharma T."/>
            <person name="Shen D."/>
            <person name="Roswanjaya Y."/>
            <person name="Wardhani T."/>
            <person name="Kalhor M.S."/>
            <person name="Jansen J."/>
            <person name="Van den Hoogen J."/>
            <person name="Gungor B."/>
            <person name="Hartog M."/>
            <person name="Hontelez J."/>
            <person name="Verver J."/>
            <person name="Yang W.-C."/>
            <person name="Schijlen E."/>
            <person name="Repin R."/>
            <person name="Schilthuizen M."/>
            <person name="Schranz E."/>
            <person name="Heidstra R."/>
            <person name="Miyata K."/>
            <person name="Fedorova E."/>
            <person name="Kohlen W."/>
            <person name="Bisseling T."/>
            <person name="Smit S."/>
            <person name="Geurts R."/>
        </authorList>
    </citation>
    <scope>NUCLEOTIDE SEQUENCE [LARGE SCALE GENOMIC DNA]</scope>
    <source>
        <strain evidence="3">cv. RG33-2</strain>
    </source>
</reference>
<evidence type="ECO:0000256" key="1">
    <source>
        <dbReference type="SAM" id="MobiDB-lite"/>
    </source>
</evidence>
<protein>
    <submittedName>
        <fullName evidence="2">Uncharacterized protein</fullName>
    </submittedName>
</protein>
<evidence type="ECO:0000313" key="2">
    <source>
        <dbReference type="EMBL" id="PON85945.1"/>
    </source>
</evidence>
<dbReference type="AlphaFoldDB" id="A0A2P5EKB3"/>
<dbReference type="InParanoid" id="A0A2P5EKB3"/>
<dbReference type="EMBL" id="JXTC01000139">
    <property type="protein sequence ID" value="PON85945.1"/>
    <property type="molecule type" value="Genomic_DNA"/>
</dbReference>
<keyword evidence="3" id="KW-1185">Reference proteome</keyword>
<comment type="caution">
    <text evidence="2">The sequence shown here is derived from an EMBL/GenBank/DDBJ whole genome shotgun (WGS) entry which is preliminary data.</text>
</comment>
<accession>A0A2P5EKB3</accession>
<dbReference type="Proteomes" id="UP000237000">
    <property type="component" value="Unassembled WGS sequence"/>
</dbReference>
<proteinExistence type="predicted"/>
<sequence length="60" mass="6350">PPAGVDSSLLDEATAAGADLAGAPDRRKMTKNTSPSFQFFTRRIAVRRPINPIPAPLDSS</sequence>
<name>A0A2P5EKB3_TREOI</name>